<proteinExistence type="predicted"/>
<organism evidence="3 4">
    <name type="scientific">Aquitalea magnusonii</name>
    <dbReference type="NCBI Taxonomy" id="332411"/>
    <lineage>
        <taxon>Bacteria</taxon>
        <taxon>Pseudomonadati</taxon>
        <taxon>Pseudomonadota</taxon>
        <taxon>Betaproteobacteria</taxon>
        <taxon>Neisseriales</taxon>
        <taxon>Chromobacteriaceae</taxon>
        <taxon>Aquitalea</taxon>
    </lineage>
</organism>
<sequence length="333" mass="34065">MLASFWAQAGCNSTSWAGSAVAIAVPGSIQVSSPQDGPLNTPLSGWFSVSSNSIVYCAQGGNLIGVFTTLQQSPGSTSTAGTYNENGRSYTIYNTSIPGIGFVVLSSVVAGGTGFGGTAMTGTSAQTIASGTVFLNTTITITTQVRLIKTARLTATSYTLGKTTFANYAVSTNWASGGGSVYMNGSTLSLQNTSCTVNTQSISVSLPTINTAQLPALSSTTGSTPFSIVLNCPSSQNIYMTLTDNSNPLRTSSIIGLEPSNSTASGIGIQILRNGSPVLLGPDSSNAGNTNQFLIGLNQLGSITIPLSAQYIRTGTVQSGKVKAVATFTMSYQ</sequence>
<reference evidence="4" key="3">
    <citation type="journal article" date="2017" name="Plant Physiol. Biochem.">
        <title>Differential oxidative and antioxidative response of duckweed Lemna minor toward plant growth promoting/inhibiting bacteria.</title>
        <authorList>
            <person name="Ishizawa H."/>
            <person name="Kuroda M."/>
            <person name="Morikawa M."/>
            <person name="Ike M."/>
        </authorList>
    </citation>
    <scope>NUCLEOTIDE SEQUENCE [LARGE SCALE GENOMIC DNA]</scope>
    <source>
        <strain evidence="4">H3</strain>
    </source>
</reference>
<dbReference type="SUPFAM" id="SSF49401">
    <property type="entry name" value="Bacterial adhesins"/>
    <property type="match status" value="1"/>
</dbReference>
<keyword evidence="1" id="KW-0732">Signal</keyword>
<keyword evidence="4" id="KW-1185">Reference proteome</keyword>
<evidence type="ECO:0000256" key="1">
    <source>
        <dbReference type="ARBA" id="ARBA00022729"/>
    </source>
</evidence>
<dbReference type="InterPro" id="IPR000259">
    <property type="entry name" value="Adhesion_dom_fimbrial"/>
</dbReference>
<reference evidence="3 4" key="2">
    <citation type="journal article" date="2017" name="Genome Announc.">
        <title>Draft genome sequence of Aquitalea magnusonii strain H3, a plant growth-promoting bacterium of duckweed Lemna minor.</title>
        <authorList>
            <person name="Ishizawa H."/>
            <person name="Kuroda M."/>
            <person name="Ike M."/>
        </authorList>
    </citation>
    <scope>NUCLEOTIDE SEQUENCE [LARGE SCALE GENOMIC DNA]</scope>
    <source>
        <strain evidence="3 4">H3</strain>
    </source>
</reference>
<dbReference type="AlphaFoldDB" id="A0A3G9GM89"/>
<dbReference type="Proteomes" id="UP000198290">
    <property type="component" value="Chromosome"/>
</dbReference>
<dbReference type="Gene3D" id="2.60.40.1090">
    <property type="entry name" value="Fimbrial-type adhesion domain"/>
    <property type="match status" value="1"/>
</dbReference>
<feature type="domain" description="Fimbrial-type adhesion" evidence="2">
    <location>
        <begin position="190"/>
        <end position="333"/>
    </location>
</feature>
<dbReference type="InterPro" id="IPR036937">
    <property type="entry name" value="Adhesion_dom_fimbrial_sf"/>
</dbReference>
<accession>A0A3G9GM89</accession>
<dbReference type="InterPro" id="IPR008966">
    <property type="entry name" value="Adhesion_dom_sf"/>
</dbReference>
<protein>
    <submittedName>
        <fullName evidence="3">Fimbrial protein</fullName>
    </submittedName>
</protein>
<evidence type="ECO:0000313" key="4">
    <source>
        <dbReference type="Proteomes" id="UP000198290"/>
    </source>
</evidence>
<gene>
    <name evidence="3" type="ORF">DLM_4251</name>
</gene>
<reference evidence="4" key="1">
    <citation type="journal article" date="2017" name="Biotechnol. Biofuels">
        <title>Evaluation of environmental bacterial communities as a factor affecting the growth of duckweed Lemna minor.</title>
        <authorList>
            <person name="Ishizawa H."/>
            <person name="Kuroda M."/>
            <person name="Morikawa M."/>
            <person name="Ike M."/>
        </authorList>
    </citation>
    <scope>NUCLEOTIDE SEQUENCE [LARGE SCALE GENOMIC DNA]</scope>
    <source>
        <strain evidence="4">H3</strain>
    </source>
</reference>
<evidence type="ECO:0000259" key="2">
    <source>
        <dbReference type="Pfam" id="PF00419"/>
    </source>
</evidence>
<dbReference type="Pfam" id="PF00419">
    <property type="entry name" value="Fimbrial"/>
    <property type="match status" value="1"/>
</dbReference>
<dbReference type="InterPro" id="IPR050263">
    <property type="entry name" value="Bact_Fimbrial_Adh_Pro"/>
</dbReference>
<name>A0A3G9GM89_9NEIS</name>
<dbReference type="GO" id="GO:0009289">
    <property type="term" value="C:pilus"/>
    <property type="evidence" value="ECO:0007669"/>
    <property type="project" value="InterPro"/>
</dbReference>
<dbReference type="EMBL" id="AP018823">
    <property type="protein sequence ID" value="BBF87823.1"/>
    <property type="molecule type" value="Genomic_DNA"/>
</dbReference>
<dbReference type="KEGG" id="amah:DLM_4251"/>
<dbReference type="GO" id="GO:0043709">
    <property type="term" value="P:cell adhesion involved in single-species biofilm formation"/>
    <property type="evidence" value="ECO:0007669"/>
    <property type="project" value="TreeGrafter"/>
</dbReference>
<evidence type="ECO:0000313" key="3">
    <source>
        <dbReference type="EMBL" id="BBF87823.1"/>
    </source>
</evidence>
<dbReference type="PANTHER" id="PTHR33420:SF3">
    <property type="entry name" value="FIMBRIAL SUBUNIT ELFA"/>
    <property type="match status" value="1"/>
</dbReference>
<dbReference type="PANTHER" id="PTHR33420">
    <property type="entry name" value="FIMBRIAL SUBUNIT ELFA-RELATED"/>
    <property type="match status" value="1"/>
</dbReference>